<name>L9VYS1_9EURY</name>
<sequence>MQSPFVMFVDDFSGSNAPVIVCEGGSHPVEMLWITTKFAFDVVAWGSTDTEPNRIIIFEEKSVPFFMVHDHRVQSVDVWVWSAPIVVFVVVVGFDFTEGFVYDELTGVFNVIRIVHDDRFEFFPVPALFIEAVGFVTDASGFETAVLQVVGTPRVNV</sequence>
<organism evidence="1 2">
    <name type="scientific">Natronorubrum tibetense GA33</name>
    <dbReference type="NCBI Taxonomy" id="1114856"/>
    <lineage>
        <taxon>Archaea</taxon>
        <taxon>Methanobacteriati</taxon>
        <taxon>Methanobacteriota</taxon>
        <taxon>Stenosarchaea group</taxon>
        <taxon>Halobacteria</taxon>
        <taxon>Halobacteriales</taxon>
        <taxon>Natrialbaceae</taxon>
        <taxon>Natronorubrum</taxon>
    </lineage>
</organism>
<evidence type="ECO:0000313" key="1">
    <source>
        <dbReference type="EMBL" id="ELY42172.1"/>
    </source>
</evidence>
<reference evidence="1 2" key="1">
    <citation type="journal article" date="2014" name="PLoS Genet.">
        <title>Phylogenetically driven sequencing of extremely halophilic archaea reveals strategies for static and dynamic osmo-response.</title>
        <authorList>
            <person name="Becker E.A."/>
            <person name="Seitzer P.M."/>
            <person name="Tritt A."/>
            <person name="Larsen D."/>
            <person name="Krusor M."/>
            <person name="Yao A.I."/>
            <person name="Wu D."/>
            <person name="Madern D."/>
            <person name="Eisen J.A."/>
            <person name="Darling A.E."/>
            <person name="Facciotti M.T."/>
        </authorList>
    </citation>
    <scope>NUCLEOTIDE SEQUENCE [LARGE SCALE GENOMIC DNA]</scope>
    <source>
        <strain evidence="1 2">GA33</strain>
    </source>
</reference>
<evidence type="ECO:0000313" key="2">
    <source>
        <dbReference type="Proteomes" id="UP000011599"/>
    </source>
</evidence>
<gene>
    <name evidence="1" type="ORF">C496_07233</name>
</gene>
<dbReference type="AlphaFoldDB" id="L9VYS1"/>
<dbReference type="EMBL" id="AOHW01000023">
    <property type="protein sequence ID" value="ELY42172.1"/>
    <property type="molecule type" value="Genomic_DNA"/>
</dbReference>
<keyword evidence="2" id="KW-1185">Reference proteome</keyword>
<dbReference type="eggNOG" id="ENOG502N5V8">
    <property type="taxonomic scope" value="Archaea"/>
</dbReference>
<comment type="caution">
    <text evidence="1">The sequence shown here is derived from an EMBL/GenBank/DDBJ whole genome shotgun (WGS) entry which is preliminary data.</text>
</comment>
<protein>
    <submittedName>
        <fullName evidence="1">Uncharacterized protein</fullName>
    </submittedName>
</protein>
<dbReference type="Proteomes" id="UP000011599">
    <property type="component" value="Unassembled WGS sequence"/>
</dbReference>
<proteinExistence type="predicted"/>
<accession>L9VYS1</accession>